<gene>
    <name evidence="2" type="ORF">F0919_17490</name>
</gene>
<evidence type="ECO:0000313" key="3">
    <source>
        <dbReference type="Proteomes" id="UP000323632"/>
    </source>
</evidence>
<organism evidence="2 3">
    <name type="scientific">Taibaiella lutea</name>
    <dbReference type="NCBI Taxonomy" id="2608001"/>
    <lineage>
        <taxon>Bacteria</taxon>
        <taxon>Pseudomonadati</taxon>
        <taxon>Bacteroidota</taxon>
        <taxon>Chitinophagia</taxon>
        <taxon>Chitinophagales</taxon>
        <taxon>Chitinophagaceae</taxon>
        <taxon>Taibaiella</taxon>
    </lineage>
</organism>
<reference evidence="2 3" key="1">
    <citation type="submission" date="2019-09" db="EMBL/GenBank/DDBJ databases">
        <title>Genome sequence and assembly of Taibaiella sp.</title>
        <authorList>
            <person name="Chhetri G."/>
        </authorList>
    </citation>
    <scope>NUCLEOTIDE SEQUENCE [LARGE SCALE GENOMIC DNA]</scope>
    <source>
        <strain evidence="2 3">KVB11</strain>
    </source>
</reference>
<accession>A0A5M6CBS3</accession>
<feature type="signal peptide" evidence="1">
    <location>
        <begin position="1"/>
        <end position="18"/>
    </location>
</feature>
<evidence type="ECO:0000313" key="2">
    <source>
        <dbReference type="EMBL" id="KAA5532576.1"/>
    </source>
</evidence>
<feature type="chain" id="PRO_5024420351" description="VCBS repeat-containing protein" evidence="1">
    <location>
        <begin position="19"/>
        <end position="248"/>
    </location>
</feature>
<evidence type="ECO:0008006" key="4">
    <source>
        <dbReference type="Google" id="ProtNLM"/>
    </source>
</evidence>
<evidence type="ECO:0000256" key="1">
    <source>
        <dbReference type="SAM" id="SignalP"/>
    </source>
</evidence>
<sequence>MKKLLAFLPILLFLFSCKNPSSDKAPEEQTALTDTVKQIDNSSKTELIYRIADSLINNHGENIWNLSDVDTTDFFDSKDYFTDKHYKTELILLSGEAGSSSGTARNLLLLFSDNFKLLWEGQEGEFSASDIQDLNNDGIKEIVIRSATVWMGECHDIYDIINFKGGKKRNLFSAHSQSIVDCGGDFLPNYKAGDTVETKYDCKLNKMQDGTFSVYQIKAVKLHNGGTTEDDIMKKLVTYTDTAEIKIQ</sequence>
<comment type="caution">
    <text evidence="2">The sequence shown here is derived from an EMBL/GenBank/DDBJ whole genome shotgun (WGS) entry which is preliminary data.</text>
</comment>
<dbReference type="EMBL" id="VWSH01000004">
    <property type="protein sequence ID" value="KAA5532576.1"/>
    <property type="molecule type" value="Genomic_DNA"/>
</dbReference>
<keyword evidence="1" id="KW-0732">Signal</keyword>
<keyword evidence="3" id="KW-1185">Reference proteome</keyword>
<protein>
    <recommendedName>
        <fullName evidence="4">VCBS repeat-containing protein</fullName>
    </recommendedName>
</protein>
<dbReference type="Proteomes" id="UP000323632">
    <property type="component" value="Unassembled WGS sequence"/>
</dbReference>
<proteinExistence type="predicted"/>
<name>A0A5M6CBS3_9BACT</name>
<dbReference type="AlphaFoldDB" id="A0A5M6CBS3"/>
<dbReference type="PROSITE" id="PS51257">
    <property type="entry name" value="PROKAR_LIPOPROTEIN"/>
    <property type="match status" value="1"/>
</dbReference>
<dbReference type="RefSeq" id="WP_150034079.1">
    <property type="nucleotide sequence ID" value="NZ_VWSH01000004.1"/>
</dbReference>